<dbReference type="InterPro" id="IPR023361">
    <property type="entry name" value="DUF1285_beta_roll_sf"/>
</dbReference>
<dbReference type="Gene3D" id="3.10.540.10">
    <property type="entry name" value="duf1285 like domain"/>
    <property type="match status" value="1"/>
</dbReference>
<dbReference type="Gene3D" id="2.30.270.10">
    <property type="entry name" value="duf1285 protein"/>
    <property type="match status" value="1"/>
</dbReference>
<organism evidence="3 4">
    <name type="scientific">Sphingomonas rosea</name>
    <dbReference type="NCBI Taxonomy" id="335605"/>
    <lineage>
        <taxon>Bacteria</taxon>
        <taxon>Pseudomonadati</taxon>
        <taxon>Pseudomonadota</taxon>
        <taxon>Alphaproteobacteria</taxon>
        <taxon>Sphingomonadales</taxon>
        <taxon>Sphingomonadaceae</taxon>
        <taxon>Sphingomonas</taxon>
    </lineage>
</organism>
<dbReference type="Pfam" id="PF21028">
    <property type="entry name" value="DUF1285_C"/>
    <property type="match status" value="1"/>
</dbReference>
<proteinExistence type="predicted"/>
<protein>
    <submittedName>
        <fullName evidence="3">DUF1285 domain-containing protein</fullName>
    </submittedName>
</protein>
<dbReference type="RefSeq" id="WP_344697514.1">
    <property type="nucleotide sequence ID" value="NZ_BAABBR010000001.1"/>
</dbReference>
<keyword evidence="4" id="KW-1185">Reference proteome</keyword>
<dbReference type="InterPro" id="IPR048342">
    <property type="entry name" value="DUF1285_C"/>
</dbReference>
<dbReference type="EMBL" id="BAABBR010000001">
    <property type="protein sequence ID" value="GAA4043465.1"/>
    <property type="molecule type" value="Genomic_DNA"/>
</dbReference>
<evidence type="ECO:0000313" key="4">
    <source>
        <dbReference type="Proteomes" id="UP001424459"/>
    </source>
</evidence>
<sequence>MPETQPPIDVSRLPLAEIEAAIAERRRPPVERWNPAHCGHSDMRIDREGRWWHAGRRIERDALVRLFASVLRREPDGSHVLVTPAEKLDIEVEFAALRVTALAIEGDGEGQRIAVQLNSGEAAVIGPETPLLMREDLPVIALRGGLEASFERPVYYELAELALANDPPGIWSAGTFFLLSAS</sequence>
<dbReference type="InterPro" id="IPR048341">
    <property type="entry name" value="DUF1285_N"/>
</dbReference>
<evidence type="ECO:0000313" key="3">
    <source>
        <dbReference type="EMBL" id="GAA4043465.1"/>
    </source>
</evidence>
<reference evidence="4" key="1">
    <citation type="journal article" date="2019" name="Int. J. Syst. Evol. Microbiol.">
        <title>The Global Catalogue of Microorganisms (GCM) 10K type strain sequencing project: providing services to taxonomists for standard genome sequencing and annotation.</title>
        <authorList>
            <consortium name="The Broad Institute Genomics Platform"/>
            <consortium name="The Broad Institute Genome Sequencing Center for Infectious Disease"/>
            <person name="Wu L."/>
            <person name="Ma J."/>
        </authorList>
    </citation>
    <scope>NUCLEOTIDE SEQUENCE [LARGE SCALE GENOMIC DNA]</scope>
    <source>
        <strain evidence="4">JCM 17564</strain>
    </source>
</reference>
<dbReference type="Proteomes" id="UP001424459">
    <property type="component" value="Unassembled WGS sequence"/>
</dbReference>
<evidence type="ECO:0000259" key="1">
    <source>
        <dbReference type="Pfam" id="PF06938"/>
    </source>
</evidence>
<feature type="domain" description="DUF1285" evidence="1">
    <location>
        <begin position="28"/>
        <end position="93"/>
    </location>
</feature>
<name>A0ABP7UHM5_9SPHN</name>
<evidence type="ECO:0000259" key="2">
    <source>
        <dbReference type="Pfam" id="PF21028"/>
    </source>
</evidence>
<gene>
    <name evidence="3" type="ORF">GCM10022281_25860</name>
</gene>
<feature type="domain" description="DUF1285" evidence="2">
    <location>
        <begin position="99"/>
        <end position="179"/>
    </location>
</feature>
<comment type="caution">
    <text evidence="3">The sequence shown here is derived from an EMBL/GenBank/DDBJ whole genome shotgun (WGS) entry which is preliminary data.</text>
</comment>
<accession>A0ABP7UHM5</accession>
<dbReference type="Pfam" id="PF06938">
    <property type="entry name" value="DUF1285_N"/>
    <property type="match status" value="1"/>
</dbReference>